<protein>
    <submittedName>
        <fullName evidence="1">MBL fold metallo-hydrolase</fullName>
    </submittedName>
</protein>
<sequence length="42" mass="5071">MKYLHLIEVHYLKYLLMTVTYVHYDMDHVGLTNAVAIRYLTK</sequence>
<proteinExistence type="predicted"/>
<accession>A0A183KBJ3</accession>
<name>A0A183KBJ3_9TREM</name>
<reference evidence="1" key="1">
    <citation type="submission" date="2016-06" db="UniProtKB">
        <authorList>
            <consortium name="WormBaseParasite"/>
        </authorList>
    </citation>
    <scope>IDENTIFICATION</scope>
</reference>
<evidence type="ECO:0000313" key="1">
    <source>
        <dbReference type="WBParaSite" id="SCUD_0001238401-mRNA-1"/>
    </source>
</evidence>
<dbReference type="WBParaSite" id="SCUD_0001238401-mRNA-1">
    <property type="protein sequence ID" value="SCUD_0001238401-mRNA-1"/>
    <property type="gene ID" value="SCUD_0001238401"/>
</dbReference>
<organism evidence="1">
    <name type="scientific">Schistosoma curassoni</name>
    <dbReference type="NCBI Taxonomy" id="6186"/>
    <lineage>
        <taxon>Eukaryota</taxon>
        <taxon>Metazoa</taxon>
        <taxon>Spiralia</taxon>
        <taxon>Lophotrochozoa</taxon>
        <taxon>Platyhelminthes</taxon>
        <taxon>Trematoda</taxon>
        <taxon>Digenea</taxon>
        <taxon>Strigeidida</taxon>
        <taxon>Schistosomatoidea</taxon>
        <taxon>Schistosomatidae</taxon>
        <taxon>Schistosoma</taxon>
    </lineage>
</organism>
<dbReference type="AlphaFoldDB" id="A0A183KBJ3"/>